<dbReference type="GeneID" id="35295480"/>
<dbReference type="GO" id="GO:0008168">
    <property type="term" value="F:methyltransferase activity"/>
    <property type="evidence" value="ECO:0007669"/>
    <property type="project" value="InterPro"/>
</dbReference>
<accession>A0A1W7AD21</accession>
<evidence type="ECO:0000256" key="3">
    <source>
        <dbReference type="PROSITE-ProRule" id="PRU00182"/>
    </source>
</evidence>
<dbReference type="InterPro" id="IPR047048">
    <property type="entry name" value="TlyA"/>
</dbReference>
<evidence type="ECO:0000256" key="2">
    <source>
        <dbReference type="ARBA" id="ARBA00029460"/>
    </source>
</evidence>
<dbReference type="SUPFAM" id="SSF55174">
    <property type="entry name" value="Alpha-L RNA-binding motif"/>
    <property type="match status" value="1"/>
</dbReference>
<keyword evidence="6" id="KW-1185">Reference proteome</keyword>
<dbReference type="RefSeq" id="WP_086042633.1">
    <property type="nucleotide sequence ID" value="NZ_CBCRZA010000002.1"/>
</dbReference>
<dbReference type="KEGG" id="mcak:MCCS_13580"/>
<dbReference type="GO" id="GO:0003723">
    <property type="term" value="F:RNA binding"/>
    <property type="evidence" value="ECO:0007669"/>
    <property type="project" value="UniProtKB-KW"/>
</dbReference>
<proteinExistence type="inferred from homology"/>
<dbReference type="Proteomes" id="UP000194154">
    <property type="component" value="Chromosome"/>
</dbReference>
<keyword evidence="1 3" id="KW-0694">RNA-binding</keyword>
<feature type="domain" description="Ribosomal RNA methyltransferase FtsJ" evidence="4">
    <location>
        <begin position="61"/>
        <end position="243"/>
    </location>
</feature>
<dbReference type="PANTHER" id="PTHR32319:SF0">
    <property type="entry name" value="BACTERIAL HEMOLYSIN-LIKE PROTEIN"/>
    <property type="match status" value="1"/>
</dbReference>
<dbReference type="OrthoDB" id="9784736at2"/>
<dbReference type="InterPro" id="IPR002877">
    <property type="entry name" value="RNA_MeTrfase_FtsJ_dom"/>
</dbReference>
<evidence type="ECO:0000313" key="5">
    <source>
        <dbReference type="EMBL" id="ARQ07000.1"/>
    </source>
</evidence>
<gene>
    <name evidence="5" type="primary">tlyA</name>
    <name evidence="5" type="ORF">MCCS_13580</name>
</gene>
<dbReference type="EMBL" id="CP021059">
    <property type="protein sequence ID" value="ARQ07000.1"/>
    <property type="molecule type" value="Genomic_DNA"/>
</dbReference>
<dbReference type="Pfam" id="PF01728">
    <property type="entry name" value="FtsJ"/>
    <property type="match status" value="1"/>
</dbReference>
<dbReference type="GO" id="GO:0032259">
    <property type="term" value="P:methylation"/>
    <property type="evidence" value="ECO:0007669"/>
    <property type="project" value="InterPro"/>
</dbReference>
<evidence type="ECO:0000259" key="4">
    <source>
        <dbReference type="Pfam" id="PF01728"/>
    </source>
</evidence>
<dbReference type="PANTHER" id="PTHR32319">
    <property type="entry name" value="BACTERIAL HEMOLYSIN-LIKE PROTEIN"/>
    <property type="match status" value="1"/>
</dbReference>
<comment type="similarity">
    <text evidence="2">Belongs to the TlyA family.</text>
</comment>
<dbReference type="PROSITE" id="PS50889">
    <property type="entry name" value="S4"/>
    <property type="match status" value="1"/>
</dbReference>
<organism evidence="5 6">
    <name type="scientific">Macrococcoides canis</name>
    <dbReference type="NCBI Taxonomy" id="1855823"/>
    <lineage>
        <taxon>Bacteria</taxon>
        <taxon>Bacillati</taxon>
        <taxon>Bacillota</taxon>
        <taxon>Bacilli</taxon>
        <taxon>Bacillales</taxon>
        <taxon>Staphylococcaceae</taxon>
        <taxon>Macrococcoides</taxon>
    </lineage>
</organism>
<dbReference type="Gene3D" id="3.10.290.10">
    <property type="entry name" value="RNA-binding S4 domain"/>
    <property type="match status" value="1"/>
</dbReference>
<protein>
    <submittedName>
        <fullName evidence="5">Hemolysin A</fullName>
    </submittedName>
</protein>
<dbReference type="InterPro" id="IPR036986">
    <property type="entry name" value="S4_RNA-bd_sf"/>
</dbReference>
<dbReference type="SUPFAM" id="SSF53335">
    <property type="entry name" value="S-adenosyl-L-methionine-dependent methyltransferases"/>
    <property type="match status" value="1"/>
</dbReference>
<dbReference type="InterPro" id="IPR029063">
    <property type="entry name" value="SAM-dependent_MTases_sf"/>
</dbReference>
<dbReference type="AlphaFoldDB" id="A0A1W7AD21"/>
<name>A0A1W7AD21_9STAP</name>
<sequence>MKKVRIDEYLVAQDYYQTKDAAMRAIMAGLVFDDNIRIDTAGEKIDPLKVRIRVKDRRKKYVSRGGLKLEKALQQFELEIKDRVHLDIGSSTGGFTDCALQNGAKHVYALDVGTNQLDYRLRIHPKVTVMEQTNFRYVSREVFDPTPDFVSIDVSFISLSLIFKTLVNVIEDDSDVIALIKPQFEAHKEAVDKGIVKSKDTHIDVIQKVLNYATDYGLHPQNLTYSPISGTKGNIEYLLHLKFKSEKMDNHSSVDQQIINDTYIISIINEAFNTLNHC</sequence>
<reference evidence="5 6" key="1">
    <citation type="journal article" date="2017" name="Int. J. Syst. Evol. Microbiol.">
        <title>Macrococcus canis sp. nov., a skin bacterium associated with infections in dogs.</title>
        <authorList>
            <person name="Gobeli Brawand S."/>
            <person name="Cotting K."/>
            <person name="Gomez-Sanz E."/>
            <person name="Collaud A."/>
            <person name="Thomann A."/>
            <person name="Brodard I."/>
            <person name="Rodriguez-Campos S."/>
            <person name="Strauss C."/>
            <person name="Perreten V."/>
        </authorList>
    </citation>
    <scope>NUCLEOTIDE SEQUENCE [LARGE SCALE GENOMIC DNA]</scope>
    <source>
        <strain evidence="5 6">KM45013</strain>
    </source>
</reference>
<dbReference type="PIRSF" id="PIRSF005578">
    <property type="entry name" value="TlyA"/>
    <property type="match status" value="1"/>
</dbReference>
<evidence type="ECO:0000313" key="6">
    <source>
        <dbReference type="Proteomes" id="UP000194154"/>
    </source>
</evidence>
<dbReference type="STRING" id="1855823.MCCS_13580"/>
<evidence type="ECO:0000256" key="1">
    <source>
        <dbReference type="ARBA" id="ARBA00022884"/>
    </source>
</evidence>
<dbReference type="Gene3D" id="3.40.50.150">
    <property type="entry name" value="Vaccinia Virus protein VP39"/>
    <property type="match status" value="1"/>
</dbReference>
<dbReference type="NCBIfam" id="TIGR00478">
    <property type="entry name" value="tly"/>
    <property type="match status" value="1"/>
</dbReference>
<dbReference type="InterPro" id="IPR004538">
    <property type="entry name" value="Hemolysin_A/TlyA"/>
</dbReference>